<dbReference type="InterPro" id="IPR052344">
    <property type="entry name" value="Transposase-related"/>
</dbReference>
<dbReference type="EMBL" id="JAOTIF010000028">
    <property type="protein sequence ID" value="MCU7552127.1"/>
    <property type="molecule type" value="Genomic_DNA"/>
</dbReference>
<protein>
    <submittedName>
        <fullName evidence="2">IS66 family transposase</fullName>
    </submittedName>
</protein>
<accession>A0A9X3BIZ3</accession>
<dbReference type="RefSeq" id="WP_279299568.1">
    <property type="nucleotide sequence ID" value="NZ_JAOTIF010000028.1"/>
</dbReference>
<keyword evidence="3" id="KW-1185">Reference proteome</keyword>
<comment type="caution">
    <text evidence="2">The sequence shown here is derived from an EMBL/GenBank/DDBJ whole genome shotgun (WGS) entry which is preliminary data.</text>
</comment>
<dbReference type="AlphaFoldDB" id="A0A9X3BIZ3"/>
<evidence type="ECO:0000259" key="1">
    <source>
        <dbReference type="Pfam" id="PF03050"/>
    </source>
</evidence>
<evidence type="ECO:0000313" key="2">
    <source>
        <dbReference type="EMBL" id="MCU7552127.1"/>
    </source>
</evidence>
<name>A0A9X3BIZ3_9BACT</name>
<evidence type="ECO:0000313" key="3">
    <source>
        <dbReference type="Proteomes" id="UP001155483"/>
    </source>
</evidence>
<feature type="domain" description="Transposase IS66 central" evidence="1">
    <location>
        <begin position="4"/>
        <end position="108"/>
    </location>
</feature>
<gene>
    <name evidence="2" type="ORF">OCK74_23615</name>
</gene>
<reference evidence="2" key="1">
    <citation type="submission" date="2022-09" db="EMBL/GenBank/DDBJ databases">
        <authorList>
            <person name="Yuan C."/>
            <person name="Ke Z."/>
        </authorList>
    </citation>
    <scope>NUCLEOTIDE SEQUENCE</scope>
    <source>
        <strain evidence="2">LB-8</strain>
    </source>
</reference>
<dbReference type="Pfam" id="PF03050">
    <property type="entry name" value="DDE_Tnp_IS66"/>
    <property type="match status" value="1"/>
</dbReference>
<proteinExistence type="predicted"/>
<dbReference type="InterPro" id="IPR004291">
    <property type="entry name" value="Transposase_IS66_central"/>
</dbReference>
<reference evidence="2" key="2">
    <citation type="submission" date="2023-04" db="EMBL/GenBank/DDBJ databases">
        <title>Paracnuella aquatica gen. nov., sp. nov., a member of the family Chitinophagaceae isolated from a hot spring.</title>
        <authorList>
            <person name="Wang C."/>
        </authorList>
    </citation>
    <scope>NUCLEOTIDE SEQUENCE</scope>
    <source>
        <strain evidence="2">LB-8</strain>
    </source>
</reference>
<organism evidence="2 3">
    <name type="scientific">Paraflavisolibacter caeni</name>
    <dbReference type="NCBI Taxonomy" id="2982496"/>
    <lineage>
        <taxon>Bacteria</taxon>
        <taxon>Pseudomonadati</taxon>
        <taxon>Bacteroidota</taxon>
        <taxon>Chitinophagia</taxon>
        <taxon>Chitinophagales</taxon>
        <taxon>Chitinophagaceae</taxon>
        <taxon>Paraflavisolibacter</taxon>
    </lineage>
</organism>
<dbReference type="PANTHER" id="PTHR33678">
    <property type="entry name" value="BLL1576 PROTEIN"/>
    <property type="match status" value="1"/>
</dbReference>
<dbReference type="Proteomes" id="UP001155483">
    <property type="component" value="Unassembled WGS sequence"/>
</dbReference>
<sequence length="113" mass="13222">MVEYEVYDDFDDSVDFEHLLCMVHARRYFVDSLNSDKGRAEYALEQMQLLYAIERRCMDEDSFVEGRKEIRQKEAIPIIHALGKWMKGQLLEVLPKSPIGNALAYSVKYSIQI</sequence>